<evidence type="ECO:0000256" key="1">
    <source>
        <dbReference type="SAM" id="MobiDB-lite"/>
    </source>
</evidence>
<organism evidence="2 3">
    <name type="scientific">Nesidiocoris tenuis</name>
    <dbReference type="NCBI Taxonomy" id="355587"/>
    <lineage>
        <taxon>Eukaryota</taxon>
        <taxon>Metazoa</taxon>
        <taxon>Ecdysozoa</taxon>
        <taxon>Arthropoda</taxon>
        <taxon>Hexapoda</taxon>
        <taxon>Insecta</taxon>
        <taxon>Pterygota</taxon>
        <taxon>Neoptera</taxon>
        <taxon>Paraneoptera</taxon>
        <taxon>Hemiptera</taxon>
        <taxon>Heteroptera</taxon>
        <taxon>Panheteroptera</taxon>
        <taxon>Cimicomorpha</taxon>
        <taxon>Miridae</taxon>
        <taxon>Dicyphina</taxon>
        <taxon>Nesidiocoris</taxon>
    </lineage>
</organism>
<evidence type="ECO:0000313" key="3">
    <source>
        <dbReference type="Proteomes" id="UP000479000"/>
    </source>
</evidence>
<feature type="compositionally biased region" description="Basic residues" evidence="1">
    <location>
        <begin position="64"/>
        <end position="77"/>
    </location>
</feature>
<reference evidence="2 3" key="1">
    <citation type="submission" date="2020-02" db="EMBL/GenBank/DDBJ databases">
        <authorList>
            <person name="Ferguson B K."/>
        </authorList>
    </citation>
    <scope>NUCLEOTIDE SEQUENCE [LARGE SCALE GENOMIC DNA]</scope>
</reference>
<proteinExistence type="predicted"/>
<accession>A0A6H5GSJ4</accession>
<name>A0A6H5GSJ4_9HEMI</name>
<dbReference type="AlphaFoldDB" id="A0A6H5GSJ4"/>
<sequence>MRTAHFQGRIPRCSLTGPAYTAARDHQRKQEKKKKKNERKNKDRNKKKNKGRNKNKKKNEGRNKIRSKNMNKSRNKKTKDDEGRRRRRIIRRRREGTKRGKNGTILSCRVLELSRSCPPHPSPVLEFRDVDRAVTDRAVTKHRFFDAPVHTAIFFPKIIIVIETAPRCVRGTEK</sequence>
<keyword evidence="3" id="KW-1185">Reference proteome</keyword>
<gene>
    <name evidence="2" type="ORF">NTEN_LOCUS12303</name>
</gene>
<feature type="region of interest" description="Disordered" evidence="1">
    <location>
        <begin position="1"/>
        <end position="99"/>
    </location>
</feature>
<feature type="compositionally biased region" description="Basic residues" evidence="1">
    <location>
        <begin position="85"/>
        <end position="99"/>
    </location>
</feature>
<dbReference type="EMBL" id="CADCXU010018478">
    <property type="protein sequence ID" value="CAB0006855.1"/>
    <property type="molecule type" value="Genomic_DNA"/>
</dbReference>
<dbReference type="Proteomes" id="UP000479000">
    <property type="component" value="Unassembled WGS sequence"/>
</dbReference>
<evidence type="ECO:0000313" key="2">
    <source>
        <dbReference type="EMBL" id="CAB0006855.1"/>
    </source>
</evidence>
<feature type="compositionally biased region" description="Basic residues" evidence="1">
    <location>
        <begin position="26"/>
        <end position="57"/>
    </location>
</feature>
<protein>
    <submittedName>
        <fullName evidence="2">Uncharacterized protein</fullName>
    </submittedName>
</protein>